<dbReference type="AlphaFoldDB" id="A0A6L9VZC1"/>
<evidence type="ECO:0000313" key="4">
    <source>
        <dbReference type="Proteomes" id="UP000479241"/>
    </source>
</evidence>
<dbReference type="InterPro" id="IPR001041">
    <property type="entry name" value="2Fe-2S_ferredoxin-type"/>
</dbReference>
<sequence length="144" mass="15710">MSRRRCDVRRPESRVTCAIRDRSRPPSVSARRRRSPTRVSSSPREDRVTVPEPAEQPQCLEVVCEAAGTLLEVPPGTSILEAARQAGLEVTAPCADGLCGACETWVLEGRPDHRDGLLTAEERACGETMLICVSRGSSRLVLDL</sequence>
<evidence type="ECO:0000256" key="1">
    <source>
        <dbReference type="SAM" id="MobiDB-lite"/>
    </source>
</evidence>
<dbReference type="EMBL" id="JAAGWG010000002">
    <property type="protein sequence ID" value="NEK84714.1"/>
    <property type="molecule type" value="Genomic_DNA"/>
</dbReference>
<evidence type="ECO:0000259" key="2">
    <source>
        <dbReference type="PROSITE" id="PS51085"/>
    </source>
</evidence>
<dbReference type="PROSITE" id="PS51085">
    <property type="entry name" value="2FE2S_FER_2"/>
    <property type="match status" value="1"/>
</dbReference>
<proteinExistence type="predicted"/>
<dbReference type="InterPro" id="IPR036010">
    <property type="entry name" value="2Fe-2S_ferredoxin-like_sf"/>
</dbReference>
<feature type="region of interest" description="Disordered" evidence="1">
    <location>
        <begin position="17"/>
        <end position="54"/>
    </location>
</feature>
<feature type="domain" description="2Fe-2S ferredoxin-type" evidence="2">
    <location>
        <begin position="58"/>
        <end position="144"/>
    </location>
</feature>
<reference evidence="3 4" key="1">
    <citation type="submission" date="2019-12" db="EMBL/GenBank/DDBJ databases">
        <title>the WGS of Blastococcus saxobsidens 67B17.</title>
        <authorList>
            <person name="Jiang Z."/>
        </authorList>
    </citation>
    <scope>NUCLEOTIDE SEQUENCE [LARGE SCALE GENOMIC DNA]</scope>
    <source>
        <strain evidence="3 4">67B17</strain>
    </source>
</reference>
<comment type="caution">
    <text evidence="3">The sequence shown here is derived from an EMBL/GenBank/DDBJ whole genome shotgun (WGS) entry which is preliminary data.</text>
</comment>
<gene>
    <name evidence="3" type="ORF">GCU60_02900</name>
</gene>
<accession>A0A6L9VZC1</accession>
<dbReference type="Proteomes" id="UP000479241">
    <property type="component" value="Unassembled WGS sequence"/>
</dbReference>
<dbReference type="Pfam" id="PF00111">
    <property type="entry name" value="Fer2"/>
    <property type="match status" value="1"/>
</dbReference>
<dbReference type="PROSITE" id="PS00197">
    <property type="entry name" value="2FE2S_FER_1"/>
    <property type="match status" value="1"/>
</dbReference>
<dbReference type="SUPFAM" id="SSF54292">
    <property type="entry name" value="2Fe-2S ferredoxin-like"/>
    <property type="match status" value="1"/>
</dbReference>
<dbReference type="Gene3D" id="3.10.20.30">
    <property type="match status" value="1"/>
</dbReference>
<dbReference type="GO" id="GO:0051537">
    <property type="term" value="F:2 iron, 2 sulfur cluster binding"/>
    <property type="evidence" value="ECO:0007669"/>
    <property type="project" value="InterPro"/>
</dbReference>
<name>A0A6L9VZC1_9ACTN</name>
<evidence type="ECO:0000313" key="3">
    <source>
        <dbReference type="EMBL" id="NEK84714.1"/>
    </source>
</evidence>
<dbReference type="InterPro" id="IPR006058">
    <property type="entry name" value="2Fe2S_fd_BS"/>
</dbReference>
<dbReference type="InterPro" id="IPR012675">
    <property type="entry name" value="Beta-grasp_dom_sf"/>
</dbReference>
<organism evidence="3 4">
    <name type="scientific">Blastococcus saxobsidens</name>
    <dbReference type="NCBI Taxonomy" id="138336"/>
    <lineage>
        <taxon>Bacteria</taxon>
        <taxon>Bacillati</taxon>
        <taxon>Actinomycetota</taxon>
        <taxon>Actinomycetes</taxon>
        <taxon>Geodermatophilales</taxon>
        <taxon>Geodermatophilaceae</taxon>
        <taxon>Blastococcus</taxon>
    </lineage>
</organism>
<protein>
    <submittedName>
        <fullName evidence="3">2Fe-2S iron-sulfur cluster binding domain-containing protein</fullName>
    </submittedName>
</protein>
<dbReference type="CDD" id="cd00207">
    <property type="entry name" value="fer2"/>
    <property type="match status" value="1"/>
</dbReference>